<keyword evidence="3" id="KW-1185">Reference proteome</keyword>
<keyword evidence="1" id="KW-1133">Transmembrane helix</keyword>
<dbReference type="Proteomes" id="UP000322545">
    <property type="component" value="Unassembled WGS sequence"/>
</dbReference>
<proteinExistence type="predicted"/>
<keyword evidence="1" id="KW-0812">Transmembrane</keyword>
<evidence type="ECO:0000313" key="2">
    <source>
        <dbReference type="EMBL" id="SHL34760.1"/>
    </source>
</evidence>
<protein>
    <submittedName>
        <fullName evidence="2">Uncharacterized protein</fullName>
    </submittedName>
</protein>
<evidence type="ECO:0000256" key="1">
    <source>
        <dbReference type="SAM" id="Phobius"/>
    </source>
</evidence>
<evidence type="ECO:0000313" key="3">
    <source>
        <dbReference type="Proteomes" id="UP000322545"/>
    </source>
</evidence>
<reference evidence="2 3" key="1">
    <citation type="submission" date="2016-11" db="EMBL/GenBank/DDBJ databases">
        <authorList>
            <person name="Varghese N."/>
            <person name="Submissions S."/>
        </authorList>
    </citation>
    <scope>NUCLEOTIDE SEQUENCE [LARGE SCALE GENOMIC DNA]</scope>
    <source>
        <strain evidence="2 3">DSM 28249</strain>
    </source>
</reference>
<dbReference type="AlphaFoldDB" id="A0A1M6ZWG9"/>
<organism evidence="2 3">
    <name type="scientific">Roseovarius litoreus</name>
    <dbReference type="NCBI Taxonomy" id="1155722"/>
    <lineage>
        <taxon>Bacteria</taxon>
        <taxon>Pseudomonadati</taxon>
        <taxon>Pseudomonadota</taxon>
        <taxon>Alphaproteobacteria</taxon>
        <taxon>Rhodobacterales</taxon>
        <taxon>Roseobacteraceae</taxon>
        <taxon>Roseovarius</taxon>
    </lineage>
</organism>
<feature type="transmembrane region" description="Helical" evidence="1">
    <location>
        <begin position="63"/>
        <end position="84"/>
    </location>
</feature>
<keyword evidence="1" id="KW-0472">Membrane</keyword>
<dbReference type="RefSeq" id="WP_149777812.1">
    <property type="nucleotide sequence ID" value="NZ_FRCB01000001.1"/>
</dbReference>
<gene>
    <name evidence="2" type="ORF">SAMN05443432_101210</name>
</gene>
<name>A0A1M6ZWG9_9RHOB</name>
<accession>A0A1M6ZWG9</accession>
<dbReference type="EMBL" id="FRCB01000001">
    <property type="protein sequence ID" value="SHL34760.1"/>
    <property type="molecule type" value="Genomic_DNA"/>
</dbReference>
<sequence>MDGQTVDTDRRTAEALRQQDVYEKAMASLKLERRKSEAMGYAVMATLDSFEPASRGEGWLGRAVFWSKIGCITFVCVVPNYLVWRLLL</sequence>